<reference evidence="1" key="1">
    <citation type="journal article" date="2019" name="bioRxiv">
        <title>The Genome of the Zebra Mussel, Dreissena polymorpha: A Resource for Invasive Species Research.</title>
        <authorList>
            <person name="McCartney M.A."/>
            <person name="Auch B."/>
            <person name="Kono T."/>
            <person name="Mallez S."/>
            <person name="Zhang Y."/>
            <person name="Obille A."/>
            <person name="Becker A."/>
            <person name="Abrahante J.E."/>
            <person name="Garbe J."/>
            <person name="Badalamenti J.P."/>
            <person name="Herman A."/>
            <person name="Mangelson H."/>
            <person name="Liachko I."/>
            <person name="Sullivan S."/>
            <person name="Sone E.D."/>
            <person name="Koren S."/>
            <person name="Silverstein K.A.T."/>
            <person name="Beckman K.B."/>
            <person name="Gohl D.M."/>
        </authorList>
    </citation>
    <scope>NUCLEOTIDE SEQUENCE</scope>
    <source>
        <strain evidence="1">Duluth1</strain>
        <tissue evidence="1">Whole animal</tissue>
    </source>
</reference>
<keyword evidence="2" id="KW-1185">Reference proteome</keyword>
<proteinExistence type="predicted"/>
<evidence type="ECO:0000313" key="2">
    <source>
        <dbReference type="Proteomes" id="UP000828390"/>
    </source>
</evidence>
<gene>
    <name evidence="1" type="ORF">DPMN_127804</name>
</gene>
<dbReference type="AlphaFoldDB" id="A0A9D4JZI5"/>
<organism evidence="1 2">
    <name type="scientific">Dreissena polymorpha</name>
    <name type="common">Zebra mussel</name>
    <name type="synonym">Mytilus polymorpha</name>
    <dbReference type="NCBI Taxonomy" id="45954"/>
    <lineage>
        <taxon>Eukaryota</taxon>
        <taxon>Metazoa</taxon>
        <taxon>Spiralia</taxon>
        <taxon>Lophotrochozoa</taxon>
        <taxon>Mollusca</taxon>
        <taxon>Bivalvia</taxon>
        <taxon>Autobranchia</taxon>
        <taxon>Heteroconchia</taxon>
        <taxon>Euheterodonta</taxon>
        <taxon>Imparidentia</taxon>
        <taxon>Neoheterodontei</taxon>
        <taxon>Myida</taxon>
        <taxon>Dreissenoidea</taxon>
        <taxon>Dreissenidae</taxon>
        <taxon>Dreissena</taxon>
    </lineage>
</organism>
<comment type="caution">
    <text evidence="1">The sequence shown here is derived from an EMBL/GenBank/DDBJ whole genome shotgun (WGS) entry which is preliminary data.</text>
</comment>
<dbReference type="Proteomes" id="UP000828390">
    <property type="component" value="Unassembled WGS sequence"/>
</dbReference>
<dbReference type="EMBL" id="JAIWYP010000005">
    <property type="protein sequence ID" value="KAH3825918.1"/>
    <property type="molecule type" value="Genomic_DNA"/>
</dbReference>
<name>A0A9D4JZI5_DREPO</name>
<protein>
    <submittedName>
        <fullName evidence="1">Uncharacterized protein</fullName>
    </submittedName>
</protein>
<accession>A0A9D4JZI5</accession>
<evidence type="ECO:0000313" key="1">
    <source>
        <dbReference type="EMBL" id="KAH3825918.1"/>
    </source>
</evidence>
<sequence length="70" mass="7936">MCGFVHRTATNDQSHAVYMQCVGLYTGQLQMTNLTQSTCNVWVCTQDSYKWPSPTQSSCNVWVCTQDSYT</sequence>
<reference evidence="1" key="2">
    <citation type="submission" date="2020-11" db="EMBL/GenBank/DDBJ databases">
        <authorList>
            <person name="McCartney M.A."/>
            <person name="Auch B."/>
            <person name="Kono T."/>
            <person name="Mallez S."/>
            <person name="Becker A."/>
            <person name="Gohl D.M."/>
            <person name="Silverstein K.A.T."/>
            <person name="Koren S."/>
            <person name="Bechman K.B."/>
            <person name="Herman A."/>
            <person name="Abrahante J.E."/>
            <person name="Garbe J."/>
        </authorList>
    </citation>
    <scope>NUCLEOTIDE SEQUENCE</scope>
    <source>
        <strain evidence="1">Duluth1</strain>
        <tissue evidence="1">Whole animal</tissue>
    </source>
</reference>